<keyword evidence="1" id="KW-0812">Transmembrane</keyword>
<dbReference type="EMBL" id="HBGY01034176">
    <property type="protein sequence ID" value="CAD9615583.1"/>
    <property type="molecule type" value="Transcribed_RNA"/>
</dbReference>
<dbReference type="GO" id="GO:0005789">
    <property type="term" value="C:endoplasmic reticulum membrane"/>
    <property type="evidence" value="ECO:0007669"/>
    <property type="project" value="TreeGrafter"/>
</dbReference>
<reference evidence="2" key="1">
    <citation type="submission" date="2021-01" db="EMBL/GenBank/DDBJ databases">
        <authorList>
            <person name="Corre E."/>
            <person name="Pelletier E."/>
            <person name="Niang G."/>
            <person name="Scheremetjew M."/>
            <person name="Finn R."/>
            <person name="Kale V."/>
            <person name="Holt S."/>
            <person name="Cochrane G."/>
            <person name="Meng A."/>
            <person name="Brown T."/>
            <person name="Cohen L."/>
        </authorList>
    </citation>
    <scope>NUCLEOTIDE SEQUENCE</scope>
    <source>
        <strain evidence="2">B650</strain>
    </source>
</reference>
<evidence type="ECO:0000256" key="1">
    <source>
        <dbReference type="SAM" id="Phobius"/>
    </source>
</evidence>
<feature type="transmembrane region" description="Helical" evidence="1">
    <location>
        <begin position="236"/>
        <end position="257"/>
    </location>
</feature>
<gene>
    <name evidence="2" type="ORF">LDAN0321_LOCUS21486</name>
</gene>
<accession>A0A7S2PRR0</accession>
<feature type="transmembrane region" description="Helical" evidence="1">
    <location>
        <begin position="269"/>
        <end position="288"/>
    </location>
</feature>
<keyword evidence="1" id="KW-1133">Transmembrane helix</keyword>
<protein>
    <submittedName>
        <fullName evidence="2">Uncharacterized protein</fullName>
    </submittedName>
</protein>
<dbReference type="GO" id="GO:0004143">
    <property type="term" value="F:ATP-dependent diacylglycerol kinase activity"/>
    <property type="evidence" value="ECO:0007669"/>
    <property type="project" value="InterPro"/>
</dbReference>
<dbReference type="GO" id="GO:0006654">
    <property type="term" value="P:phosphatidic acid biosynthetic process"/>
    <property type="evidence" value="ECO:0007669"/>
    <property type="project" value="TreeGrafter"/>
</dbReference>
<feature type="transmembrane region" description="Helical" evidence="1">
    <location>
        <begin position="316"/>
        <end position="344"/>
    </location>
</feature>
<dbReference type="PANTHER" id="PTHR31303:SF1">
    <property type="entry name" value="CTP-DEPENDENT DIACYLGLYCEROL KINASE 1"/>
    <property type="match status" value="1"/>
</dbReference>
<dbReference type="InterPro" id="IPR037997">
    <property type="entry name" value="Dgk1-like"/>
</dbReference>
<organism evidence="2">
    <name type="scientific">Leptocylindrus danicus</name>
    <dbReference type="NCBI Taxonomy" id="163516"/>
    <lineage>
        <taxon>Eukaryota</taxon>
        <taxon>Sar</taxon>
        <taxon>Stramenopiles</taxon>
        <taxon>Ochrophyta</taxon>
        <taxon>Bacillariophyta</taxon>
        <taxon>Coscinodiscophyceae</taxon>
        <taxon>Chaetocerotophycidae</taxon>
        <taxon>Leptocylindrales</taxon>
        <taxon>Leptocylindraceae</taxon>
        <taxon>Leptocylindrus</taxon>
    </lineage>
</organism>
<dbReference type="AlphaFoldDB" id="A0A7S2PRR0"/>
<dbReference type="PANTHER" id="PTHR31303">
    <property type="entry name" value="CTP-DEPENDENT DIACYLGLYCEROL KINASE 1"/>
    <property type="match status" value="1"/>
</dbReference>
<feature type="transmembrane region" description="Helical" evidence="1">
    <location>
        <begin position="167"/>
        <end position="187"/>
    </location>
</feature>
<sequence>MTQKIQHYCVLASHSPSHHHSSSKKKNCARTLACTTMRTISTAFCLIFEHSTTSTISILDIALKLSQTSQRNTLINIEMKAEECKYRHRNDMNVPRKLQHGISGLLFLFLHHLYPSQSKIFFLALTISTLFVELLRRIERFYWANDVIFFFCGDTLRKHEMDLSRDGGRFTGSFYFFIGTTLTVYSFQHIEASFGLLHLALADPAASFFGRLTANVGWSRISDHDFPFGIGNGKGLLGLLGGSLFCAPFNYLILTSAHWDMIMRPKADVILLMSFVLGVAGSFADFIVPSPTLQLTRPSRALGLVDIPAVTIDDNVVIPIFTATICKCFFTASGWIISLAPYLVF</sequence>
<name>A0A7S2PRR0_9STRA</name>
<evidence type="ECO:0000313" key="2">
    <source>
        <dbReference type="EMBL" id="CAD9615583.1"/>
    </source>
</evidence>
<proteinExistence type="predicted"/>
<keyword evidence="1" id="KW-0472">Membrane</keyword>